<evidence type="ECO:0000313" key="3">
    <source>
        <dbReference type="EMBL" id="NVZ07869.1"/>
    </source>
</evidence>
<evidence type="ECO:0000313" key="4">
    <source>
        <dbReference type="Proteomes" id="UP000592294"/>
    </source>
</evidence>
<dbReference type="RefSeq" id="WP_176974671.1">
    <property type="nucleotide sequence ID" value="NZ_JABZEO010000001.1"/>
</dbReference>
<gene>
    <name evidence="3" type="ORF">HW932_01165</name>
</gene>
<dbReference type="AlphaFoldDB" id="A0A850QZZ6"/>
<feature type="chain" id="PRO_5032750932" evidence="2">
    <location>
        <begin position="26"/>
        <end position="202"/>
    </location>
</feature>
<keyword evidence="2" id="KW-0732">Signal</keyword>
<reference evidence="3 4" key="1">
    <citation type="submission" date="2020-06" db="EMBL/GenBank/DDBJ databases">
        <title>Whole-genome sequence of Allochromatium humboldtianum DSM 21881, type strain.</title>
        <authorList>
            <person name="Kyndt J.A."/>
            <person name="Meyer T.E."/>
        </authorList>
    </citation>
    <scope>NUCLEOTIDE SEQUENCE [LARGE SCALE GENOMIC DNA]</scope>
    <source>
        <strain evidence="3 4">DSM 21881</strain>
    </source>
</reference>
<name>A0A850QZZ6_9GAMM</name>
<protein>
    <submittedName>
        <fullName evidence="3">Uncharacterized protein</fullName>
    </submittedName>
</protein>
<evidence type="ECO:0000256" key="2">
    <source>
        <dbReference type="SAM" id="SignalP"/>
    </source>
</evidence>
<organism evidence="3 4">
    <name type="scientific">Allochromatium humboldtianum</name>
    <dbReference type="NCBI Taxonomy" id="504901"/>
    <lineage>
        <taxon>Bacteria</taxon>
        <taxon>Pseudomonadati</taxon>
        <taxon>Pseudomonadota</taxon>
        <taxon>Gammaproteobacteria</taxon>
        <taxon>Chromatiales</taxon>
        <taxon>Chromatiaceae</taxon>
        <taxon>Allochromatium</taxon>
    </lineage>
</organism>
<dbReference type="EMBL" id="JABZEO010000001">
    <property type="protein sequence ID" value="NVZ07869.1"/>
    <property type="molecule type" value="Genomic_DNA"/>
</dbReference>
<dbReference type="Proteomes" id="UP000592294">
    <property type="component" value="Unassembled WGS sequence"/>
</dbReference>
<proteinExistence type="predicted"/>
<feature type="compositionally biased region" description="Polar residues" evidence="1">
    <location>
        <begin position="72"/>
        <end position="81"/>
    </location>
</feature>
<feature type="compositionally biased region" description="Low complexity" evidence="1">
    <location>
        <begin position="61"/>
        <end position="70"/>
    </location>
</feature>
<keyword evidence="4" id="KW-1185">Reference proteome</keyword>
<comment type="caution">
    <text evidence="3">The sequence shown here is derived from an EMBL/GenBank/DDBJ whole genome shotgun (WGS) entry which is preliminary data.</text>
</comment>
<accession>A0A850QZZ6</accession>
<feature type="region of interest" description="Disordered" evidence="1">
    <location>
        <begin position="54"/>
        <end position="81"/>
    </location>
</feature>
<evidence type="ECO:0000256" key="1">
    <source>
        <dbReference type="SAM" id="MobiDB-lite"/>
    </source>
</evidence>
<sequence>MRPRARQAFILTLILGGLPLQSASAQQTAAEAMAHAIARMMESMGFTANVDPGRVPPPAAPAGMPSWPSAQGPMSQSFSTTPDRAAQQAGSMADSAWRAMQGASGGAMPWTGTSLEGLWEDNQGGLLIVQGGFYRLYSACRGYIEGEIRVQTDRVELSNRTENFTQTFEFALDQGRLALRDQNGQLYLYRRLILNPSANPAR</sequence>
<feature type="signal peptide" evidence="2">
    <location>
        <begin position="1"/>
        <end position="25"/>
    </location>
</feature>